<gene>
    <name evidence="2" type="ORF">BD410DRAFT_553961</name>
</gene>
<name>A0A4Y7PPI8_9AGAM</name>
<keyword evidence="3" id="KW-1185">Reference proteome</keyword>
<evidence type="ECO:0000313" key="2">
    <source>
        <dbReference type="EMBL" id="TDL17294.1"/>
    </source>
</evidence>
<dbReference type="EMBL" id="ML170224">
    <property type="protein sequence ID" value="TDL17294.1"/>
    <property type="molecule type" value="Genomic_DNA"/>
</dbReference>
<feature type="transmembrane region" description="Helical" evidence="1">
    <location>
        <begin position="50"/>
        <end position="68"/>
    </location>
</feature>
<protein>
    <submittedName>
        <fullName evidence="2">Uncharacterized protein</fullName>
    </submittedName>
</protein>
<evidence type="ECO:0000313" key="3">
    <source>
        <dbReference type="Proteomes" id="UP000294933"/>
    </source>
</evidence>
<keyword evidence="1" id="KW-0472">Membrane</keyword>
<evidence type="ECO:0000256" key="1">
    <source>
        <dbReference type="SAM" id="Phobius"/>
    </source>
</evidence>
<dbReference type="Proteomes" id="UP000294933">
    <property type="component" value="Unassembled WGS sequence"/>
</dbReference>
<proteinExistence type="predicted"/>
<dbReference type="VEuPathDB" id="FungiDB:BD410DRAFT_553961"/>
<keyword evidence="1" id="KW-1133">Transmembrane helix</keyword>
<dbReference type="AlphaFoldDB" id="A0A4Y7PPI8"/>
<keyword evidence="1" id="KW-0812">Transmembrane</keyword>
<organism evidence="2 3">
    <name type="scientific">Rickenella mellea</name>
    <dbReference type="NCBI Taxonomy" id="50990"/>
    <lineage>
        <taxon>Eukaryota</taxon>
        <taxon>Fungi</taxon>
        <taxon>Dikarya</taxon>
        <taxon>Basidiomycota</taxon>
        <taxon>Agaricomycotina</taxon>
        <taxon>Agaricomycetes</taxon>
        <taxon>Hymenochaetales</taxon>
        <taxon>Rickenellaceae</taxon>
        <taxon>Rickenella</taxon>
    </lineage>
</organism>
<accession>A0A4Y7PPI8</accession>
<sequence length="161" mass="17852">MKDSVQSLRRLSRNDAYYSAHEVLERMETETNRVADGFWGAYVAGKARSLFHIIISLIVASAVLVWGVLNNGDWQMGLLSPWLVGSTTWLALRYERNPSPVTLNGIAWKIGKTIHTAVLGIMCLDFLIGQLSVDLAFPRLFPFGLPTGFGTAQGKATRRDL</sequence>
<reference evidence="2 3" key="1">
    <citation type="submission" date="2018-06" db="EMBL/GenBank/DDBJ databases">
        <title>A transcriptomic atlas of mushroom development highlights an independent origin of complex multicellularity.</title>
        <authorList>
            <consortium name="DOE Joint Genome Institute"/>
            <person name="Krizsan K."/>
            <person name="Almasi E."/>
            <person name="Merenyi Z."/>
            <person name="Sahu N."/>
            <person name="Viragh M."/>
            <person name="Koszo T."/>
            <person name="Mondo S."/>
            <person name="Kiss B."/>
            <person name="Balint B."/>
            <person name="Kues U."/>
            <person name="Barry K."/>
            <person name="Hegedus J.C."/>
            <person name="Henrissat B."/>
            <person name="Johnson J."/>
            <person name="Lipzen A."/>
            <person name="Ohm R."/>
            <person name="Nagy I."/>
            <person name="Pangilinan J."/>
            <person name="Yan J."/>
            <person name="Xiong Y."/>
            <person name="Grigoriev I.V."/>
            <person name="Hibbett D.S."/>
            <person name="Nagy L.G."/>
        </authorList>
    </citation>
    <scope>NUCLEOTIDE SEQUENCE [LARGE SCALE GENOMIC DNA]</scope>
    <source>
        <strain evidence="2 3">SZMC22713</strain>
    </source>
</reference>